<gene>
    <name evidence="2" type="ORF">K458DRAFT_416870</name>
</gene>
<dbReference type="OrthoDB" id="3731753at2759"/>
<sequence length="360" mass="41176">MANRSAEVFDLKEGNDTPSLHRSRSGGYADYLEEKTRWDRRNRERQMKRYHDSHLSPTDAQASDRLYVPAFEPTHRRSRSHEHIEVKEEEPARSYKLREAVPARLSDPKVEPARSDSFLTRRTTERTKPRRPSIKVHIHQDNPPLPASSRPTPTRSPSASPRPPSAVPQLQYQCATLQHKLRQIGTMCSPYLEVEAAHPRDITFAKIAEQCKGFAFELDVWRYIAQVDDMAKIDSRQRKLVEAASRTLDRMTRRVEALSDDCSKVKPGDLKVDLLPEANSSESDEDEDDDDTTESEEVTESPAFIIQYHLNSIQTQIQTLKRLSRSLQEATPSAMDEVVAVGRLVDDLLEAEAHQSRNER</sequence>
<evidence type="ECO:0000313" key="3">
    <source>
        <dbReference type="Proteomes" id="UP000799291"/>
    </source>
</evidence>
<feature type="compositionally biased region" description="Low complexity" evidence="1">
    <location>
        <begin position="147"/>
        <end position="159"/>
    </location>
</feature>
<proteinExistence type="predicted"/>
<feature type="compositionally biased region" description="Basic and acidic residues" evidence="1">
    <location>
        <begin position="32"/>
        <end position="54"/>
    </location>
</feature>
<feature type="compositionally biased region" description="Basic residues" evidence="1">
    <location>
        <begin position="128"/>
        <end position="137"/>
    </location>
</feature>
<name>A0A6G1J547_9PLEO</name>
<protein>
    <submittedName>
        <fullName evidence="2">Uncharacterized protein</fullName>
    </submittedName>
</protein>
<dbReference type="AlphaFoldDB" id="A0A6G1J547"/>
<feature type="compositionally biased region" description="Basic and acidic residues" evidence="1">
    <location>
        <begin position="81"/>
        <end position="114"/>
    </location>
</feature>
<feature type="compositionally biased region" description="Acidic residues" evidence="1">
    <location>
        <begin position="282"/>
        <end position="298"/>
    </location>
</feature>
<feature type="region of interest" description="Disordered" evidence="1">
    <location>
        <begin position="1"/>
        <end position="168"/>
    </location>
</feature>
<dbReference type="Proteomes" id="UP000799291">
    <property type="component" value="Unassembled WGS sequence"/>
</dbReference>
<organism evidence="2 3">
    <name type="scientific">Lentithecium fluviatile CBS 122367</name>
    <dbReference type="NCBI Taxonomy" id="1168545"/>
    <lineage>
        <taxon>Eukaryota</taxon>
        <taxon>Fungi</taxon>
        <taxon>Dikarya</taxon>
        <taxon>Ascomycota</taxon>
        <taxon>Pezizomycotina</taxon>
        <taxon>Dothideomycetes</taxon>
        <taxon>Pleosporomycetidae</taxon>
        <taxon>Pleosporales</taxon>
        <taxon>Massarineae</taxon>
        <taxon>Lentitheciaceae</taxon>
        <taxon>Lentithecium</taxon>
    </lineage>
</organism>
<evidence type="ECO:0000313" key="2">
    <source>
        <dbReference type="EMBL" id="KAF2685647.1"/>
    </source>
</evidence>
<feature type="region of interest" description="Disordered" evidence="1">
    <location>
        <begin position="273"/>
        <end position="298"/>
    </location>
</feature>
<accession>A0A6G1J547</accession>
<dbReference type="EMBL" id="MU005578">
    <property type="protein sequence ID" value="KAF2685647.1"/>
    <property type="molecule type" value="Genomic_DNA"/>
</dbReference>
<keyword evidence="3" id="KW-1185">Reference proteome</keyword>
<evidence type="ECO:0000256" key="1">
    <source>
        <dbReference type="SAM" id="MobiDB-lite"/>
    </source>
</evidence>
<reference evidence="2" key="1">
    <citation type="journal article" date="2020" name="Stud. Mycol.">
        <title>101 Dothideomycetes genomes: a test case for predicting lifestyles and emergence of pathogens.</title>
        <authorList>
            <person name="Haridas S."/>
            <person name="Albert R."/>
            <person name="Binder M."/>
            <person name="Bloem J."/>
            <person name="Labutti K."/>
            <person name="Salamov A."/>
            <person name="Andreopoulos B."/>
            <person name="Baker S."/>
            <person name="Barry K."/>
            <person name="Bills G."/>
            <person name="Bluhm B."/>
            <person name="Cannon C."/>
            <person name="Castanera R."/>
            <person name="Culley D."/>
            <person name="Daum C."/>
            <person name="Ezra D."/>
            <person name="Gonzalez J."/>
            <person name="Henrissat B."/>
            <person name="Kuo A."/>
            <person name="Liang C."/>
            <person name="Lipzen A."/>
            <person name="Lutzoni F."/>
            <person name="Magnuson J."/>
            <person name="Mondo S."/>
            <person name="Nolan M."/>
            <person name="Ohm R."/>
            <person name="Pangilinan J."/>
            <person name="Park H.-J."/>
            <person name="Ramirez L."/>
            <person name="Alfaro M."/>
            <person name="Sun H."/>
            <person name="Tritt A."/>
            <person name="Yoshinaga Y."/>
            <person name="Zwiers L.-H."/>
            <person name="Turgeon B."/>
            <person name="Goodwin S."/>
            <person name="Spatafora J."/>
            <person name="Crous P."/>
            <person name="Grigoriev I."/>
        </authorList>
    </citation>
    <scope>NUCLEOTIDE SEQUENCE</scope>
    <source>
        <strain evidence="2">CBS 122367</strain>
    </source>
</reference>